<keyword evidence="1" id="KW-1133">Transmembrane helix</keyword>
<evidence type="ECO:0000313" key="3">
    <source>
        <dbReference type="Proteomes" id="UP000435036"/>
    </source>
</evidence>
<evidence type="ECO:0000256" key="1">
    <source>
        <dbReference type="SAM" id="Phobius"/>
    </source>
</evidence>
<dbReference type="Proteomes" id="UP000435036">
    <property type="component" value="Unassembled WGS sequence"/>
</dbReference>
<evidence type="ECO:0000313" key="2">
    <source>
        <dbReference type="EMBL" id="MVZ60404.1"/>
    </source>
</evidence>
<accession>A0A6N8KUF3</accession>
<keyword evidence="1" id="KW-0472">Membrane</keyword>
<feature type="transmembrane region" description="Helical" evidence="1">
    <location>
        <begin position="86"/>
        <end position="104"/>
    </location>
</feature>
<sequence>MEHKEEQLKAIMKLAEVKMPFDDFEDQVMLKIEQVEAEKKKLDRSRLYALAFFALGTVFGIGSNYLIANYVAGSDLSASLKNYVEIGSWLLYVVFIILLSDKLWKLKGLQKAENQ</sequence>
<reference evidence="2 3" key="1">
    <citation type="submission" date="2019-12" db="EMBL/GenBank/DDBJ databases">
        <authorList>
            <person name="Dong K."/>
        </authorList>
    </citation>
    <scope>NUCLEOTIDE SEQUENCE [LARGE SCALE GENOMIC DNA]</scope>
    <source>
        <strain evidence="2 3">JCM 31225</strain>
    </source>
</reference>
<dbReference type="AlphaFoldDB" id="A0A6N8KUF3"/>
<proteinExistence type="predicted"/>
<name>A0A6N8KUF3_9SPHI</name>
<gene>
    <name evidence="2" type="ORF">GQF63_00065</name>
</gene>
<organism evidence="2 3">
    <name type="scientific">Sphingobacterium humi</name>
    <dbReference type="NCBI Taxonomy" id="1796905"/>
    <lineage>
        <taxon>Bacteria</taxon>
        <taxon>Pseudomonadati</taxon>
        <taxon>Bacteroidota</taxon>
        <taxon>Sphingobacteriia</taxon>
        <taxon>Sphingobacteriales</taxon>
        <taxon>Sphingobacteriaceae</taxon>
        <taxon>Sphingobacterium</taxon>
    </lineage>
</organism>
<feature type="transmembrane region" description="Helical" evidence="1">
    <location>
        <begin position="47"/>
        <end position="66"/>
    </location>
</feature>
<keyword evidence="1" id="KW-0812">Transmembrane</keyword>
<keyword evidence="3" id="KW-1185">Reference proteome</keyword>
<comment type="caution">
    <text evidence="2">The sequence shown here is derived from an EMBL/GenBank/DDBJ whole genome shotgun (WGS) entry which is preliminary data.</text>
</comment>
<protein>
    <submittedName>
        <fullName evidence="2">Uncharacterized protein</fullName>
    </submittedName>
</protein>
<dbReference type="EMBL" id="WSQA01000001">
    <property type="protein sequence ID" value="MVZ60404.1"/>
    <property type="molecule type" value="Genomic_DNA"/>
</dbReference>
<dbReference type="OrthoDB" id="710438at2"/>
<dbReference type="RefSeq" id="WP_160367063.1">
    <property type="nucleotide sequence ID" value="NZ_WSQA01000001.1"/>
</dbReference>